<accession>A0AAV4X434</accession>
<dbReference type="AlphaFoldDB" id="A0AAV4X434"/>
<dbReference type="EMBL" id="BPLR01017192">
    <property type="protein sequence ID" value="GIY89348.1"/>
    <property type="molecule type" value="Genomic_DNA"/>
</dbReference>
<gene>
    <name evidence="1" type="ORF">CEXT_188571</name>
</gene>
<dbReference type="Proteomes" id="UP001054945">
    <property type="component" value="Unassembled WGS sequence"/>
</dbReference>
<organism evidence="1 2">
    <name type="scientific">Caerostris extrusa</name>
    <name type="common">Bark spider</name>
    <name type="synonym">Caerostris bankana</name>
    <dbReference type="NCBI Taxonomy" id="172846"/>
    <lineage>
        <taxon>Eukaryota</taxon>
        <taxon>Metazoa</taxon>
        <taxon>Ecdysozoa</taxon>
        <taxon>Arthropoda</taxon>
        <taxon>Chelicerata</taxon>
        <taxon>Arachnida</taxon>
        <taxon>Araneae</taxon>
        <taxon>Araneomorphae</taxon>
        <taxon>Entelegynae</taxon>
        <taxon>Araneoidea</taxon>
        <taxon>Araneidae</taxon>
        <taxon>Caerostris</taxon>
    </lineage>
</organism>
<keyword evidence="2" id="KW-1185">Reference proteome</keyword>
<sequence length="71" mass="8325">QEDKRESKFVLEGAEKNKNNRKIAANQRTPVQKPFSSTLNRNHYFQQMRALTMKSALTGRTIRDVVESKFR</sequence>
<evidence type="ECO:0000313" key="1">
    <source>
        <dbReference type="EMBL" id="GIY89348.1"/>
    </source>
</evidence>
<protein>
    <submittedName>
        <fullName evidence="1">Uncharacterized protein</fullName>
    </submittedName>
</protein>
<evidence type="ECO:0000313" key="2">
    <source>
        <dbReference type="Proteomes" id="UP001054945"/>
    </source>
</evidence>
<comment type="caution">
    <text evidence="1">The sequence shown here is derived from an EMBL/GenBank/DDBJ whole genome shotgun (WGS) entry which is preliminary data.</text>
</comment>
<name>A0AAV4X434_CAEEX</name>
<feature type="non-terminal residue" evidence="1">
    <location>
        <position position="1"/>
    </location>
</feature>
<reference evidence="1 2" key="1">
    <citation type="submission" date="2021-06" db="EMBL/GenBank/DDBJ databases">
        <title>Caerostris extrusa draft genome.</title>
        <authorList>
            <person name="Kono N."/>
            <person name="Arakawa K."/>
        </authorList>
    </citation>
    <scope>NUCLEOTIDE SEQUENCE [LARGE SCALE GENOMIC DNA]</scope>
</reference>
<proteinExistence type="predicted"/>